<accession>D0KW91</accession>
<dbReference type="InterPro" id="IPR023267">
    <property type="entry name" value="RCMT"/>
</dbReference>
<evidence type="ECO:0000313" key="9">
    <source>
        <dbReference type="Proteomes" id="UP000009102"/>
    </source>
</evidence>
<dbReference type="InterPro" id="IPR049560">
    <property type="entry name" value="MeTrfase_RsmB-F_NOP2_cat"/>
</dbReference>
<feature type="binding site" evidence="6">
    <location>
        <position position="316"/>
    </location>
    <ligand>
        <name>S-adenosyl-L-methionine</name>
        <dbReference type="ChEBI" id="CHEBI:59789"/>
    </ligand>
</feature>
<dbReference type="InterPro" id="IPR054728">
    <property type="entry name" value="RsmB-like_ferredoxin"/>
</dbReference>
<evidence type="ECO:0000256" key="5">
    <source>
        <dbReference type="ARBA" id="ARBA00022884"/>
    </source>
</evidence>
<evidence type="ECO:0000256" key="3">
    <source>
        <dbReference type="ARBA" id="ARBA00022679"/>
    </source>
</evidence>
<dbReference type="PRINTS" id="PR02008">
    <property type="entry name" value="RCMTFAMILY"/>
</dbReference>
<dbReference type="PANTHER" id="PTHR22807">
    <property type="entry name" value="NOP2 YEAST -RELATED NOL1/NOP2/FMU SUN DOMAIN-CONTAINING"/>
    <property type="match status" value="1"/>
</dbReference>
<dbReference type="AlphaFoldDB" id="D0KW91"/>
<dbReference type="SUPFAM" id="SSF53335">
    <property type="entry name" value="S-adenosyl-L-methionine-dependent methyltransferases"/>
    <property type="match status" value="1"/>
</dbReference>
<evidence type="ECO:0000256" key="1">
    <source>
        <dbReference type="ARBA" id="ARBA00007494"/>
    </source>
</evidence>
<dbReference type="eggNOG" id="COG0144">
    <property type="taxonomic scope" value="Bacteria"/>
</dbReference>
<organism evidence="8 9">
    <name type="scientific">Halothiobacillus neapolitanus (strain ATCC 23641 / DSM 15147 / CIP 104769 / NCIMB 8539 / c2)</name>
    <name type="common">Thiobacillus neapolitanus</name>
    <dbReference type="NCBI Taxonomy" id="555778"/>
    <lineage>
        <taxon>Bacteria</taxon>
        <taxon>Pseudomonadati</taxon>
        <taxon>Pseudomonadota</taxon>
        <taxon>Gammaproteobacteria</taxon>
        <taxon>Chromatiales</taxon>
        <taxon>Halothiobacillaceae</taxon>
        <taxon>Halothiobacillus</taxon>
    </lineage>
</organism>
<protein>
    <submittedName>
        <fullName evidence="8">Fmu (Sun) domain protein</fullName>
    </submittedName>
</protein>
<proteinExistence type="inferred from homology"/>
<dbReference type="InterPro" id="IPR029063">
    <property type="entry name" value="SAM-dependent_MTases_sf"/>
</dbReference>
<keyword evidence="5 6" id="KW-0694">RNA-binding</keyword>
<dbReference type="RefSeq" id="WP_012825026.1">
    <property type="nucleotide sequence ID" value="NC_013422.1"/>
</dbReference>
<feature type="binding site" evidence="6">
    <location>
        <position position="270"/>
    </location>
    <ligand>
        <name>S-adenosyl-L-methionine</name>
        <dbReference type="ChEBI" id="CHEBI:59789"/>
    </ligand>
</feature>
<dbReference type="PROSITE" id="PS01153">
    <property type="entry name" value="NOL1_NOP2_SUN"/>
    <property type="match status" value="1"/>
</dbReference>
<gene>
    <name evidence="8" type="ordered locus">Hneap_2178</name>
</gene>
<evidence type="ECO:0000259" key="7">
    <source>
        <dbReference type="PROSITE" id="PS51686"/>
    </source>
</evidence>
<evidence type="ECO:0000256" key="4">
    <source>
        <dbReference type="ARBA" id="ARBA00022691"/>
    </source>
</evidence>
<evidence type="ECO:0000256" key="6">
    <source>
        <dbReference type="PROSITE-ProRule" id="PRU01023"/>
    </source>
</evidence>
<dbReference type="Gene3D" id="3.40.50.150">
    <property type="entry name" value="Vaccinia Virus protein VP39"/>
    <property type="match status" value="1"/>
</dbReference>
<dbReference type="Proteomes" id="UP000009102">
    <property type="component" value="Chromosome"/>
</dbReference>
<reference evidence="8 9" key="1">
    <citation type="submission" date="2009-10" db="EMBL/GenBank/DDBJ databases">
        <title>Complete sequence of Halothiobacillus neapolitanus c2.</title>
        <authorList>
            <consortium name="US DOE Joint Genome Institute"/>
            <person name="Lucas S."/>
            <person name="Copeland A."/>
            <person name="Lapidus A."/>
            <person name="Glavina del Rio T."/>
            <person name="Tice H."/>
            <person name="Bruce D."/>
            <person name="Goodwin L."/>
            <person name="Pitluck S."/>
            <person name="Davenport K."/>
            <person name="Brettin T."/>
            <person name="Detter J.C."/>
            <person name="Han C."/>
            <person name="Tapia R."/>
            <person name="Larimer F."/>
            <person name="Land M."/>
            <person name="Hauser L."/>
            <person name="Kyrpides N."/>
            <person name="Mikhailova N."/>
            <person name="Kerfeld C."/>
            <person name="Cannon G."/>
            <person name="Heinhort S."/>
        </authorList>
    </citation>
    <scope>NUCLEOTIDE SEQUENCE [LARGE SCALE GENOMIC DNA]</scope>
    <source>
        <strain evidence="9">ATCC 23641 / c2</strain>
    </source>
</reference>
<dbReference type="Gene3D" id="3.30.70.1170">
    <property type="entry name" value="Sun protein, domain 3"/>
    <property type="match status" value="1"/>
</dbReference>
<evidence type="ECO:0000313" key="8">
    <source>
        <dbReference type="EMBL" id="ACX96994.1"/>
    </source>
</evidence>
<sequence length="430" mass="46769">MPDQLFTLPKPELPVPRVFPQQIQRAAAVLDVILSDGVPSDRALQHCFRAERQMGKRDRAQLQTLVFFVLRHWRLLDELLGVPPGEVASALGRVGMAVHLAGLLDETLAELTGVVARPQIDMVERIARSSPAKRFGLRDEDMARLEAAFGSDAAAVAKALLARAPVDIRVNSAVTEPRALAETLLALGLESTPIPGLPNGLRLSDNKPLTSLDAYHAGAFEIQDAGSQWIVEACQAQSGQHVLDLCAGAGGKSLGLAEAVGEQGHVLACDTEAERLARLPERSARAGWRNIECQPIADSADPELQRRGPFDRVLIDAPCSGSGTWRRHPELRQIPPDLEALCATQAQLLDDGVRLTKTDGLLIYATCSLWREENEMQIASFLARHPDWRVAELPAGMTHALTVVAGMARIRPDIQGSDGFFFCVLQRKND</sequence>
<dbReference type="STRING" id="555778.Hneap_2178"/>
<dbReference type="KEGG" id="hna:Hneap_2178"/>
<dbReference type="HOGENOM" id="CLU_005316_0_2_6"/>
<dbReference type="GO" id="GO:0008173">
    <property type="term" value="F:RNA methyltransferase activity"/>
    <property type="evidence" value="ECO:0007669"/>
    <property type="project" value="InterPro"/>
</dbReference>
<keyword evidence="9" id="KW-1185">Reference proteome</keyword>
<name>D0KW91_HALNC</name>
<dbReference type="GO" id="GO:0003723">
    <property type="term" value="F:RNA binding"/>
    <property type="evidence" value="ECO:0007669"/>
    <property type="project" value="UniProtKB-UniRule"/>
</dbReference>
<keyword evidence="4 6" id="KW-0949">S-adenosyl-L-methionine</keyword>
<dbReference type="Pfam" id="PF22458">
    <property type="entry name" value="RsmF-B_ferredox"/>
    <property type="match status" value="1"/>
</dbReference>
<evidence type="ECO:0000256" key="2">
    <source>
        <dbReference type="ARBA" id="ARBA00022603"/>
    </source>
</evidence>
<dbReference type="GO" id="GO:0001510">
    <property type="term" value="P:RNA methylation"/>
    <property type="evidence" value="ECO:0007669"/>
    <property type="project" value="InterPro"/>
</dbReference>
<dbReference type="EMBL" id="CP001801">
    <property type="protein sequence ID" value="ACX96994.1"/>
    <property type="molecule type" value="Genomic_DNA"/>
</dbReference>
<comment type="caution">
    <text evidence="6">Lacks conserved residue(s) required for the propagation of feature annotation.</text>
</comment>
<dbReference type="InterPro" id="IPR018314">
    <property type="entry name" value="RsmB/NOL1/NOP2-like_CS"/>
</dbReference>
<feature type="domain" description="SAM-dependent MTase RsmB/NOP-type" evidence="7">
    <location>
        <begin position="156"/>
        <end position="428"/>
    </location>
</feature>
<comment type="similarity">
    <text evidence="1 6">Belongs to the class I-like SAM-binding methyltransferase superfamily. RsmB/NOP family.</text>
</comment>
<dbReference type="PROSITE" id="PS51686">
    <property type="entry name" value="SAM_MT_RSMB_NOP"/>
    <property type="match status" value="1"/>
</dbReference>
<dbReference type="Pfam" id="PF01189">
    <property type="entry name" value="Methyltr_RsmB-F"/>
    <property type="match status" value="1"/>
</dbReference>
<feature type="active site" description="Nucleophile" evidence="6">
    <location>
        <position position="367"/>
    </location>
</feature>
<keyword evidence="2 6" id="KW-0489">Methyltransferase</keyword>
<keyword evidence="3 6" id="KW-0808">Transferase</keyword>
<dbReference type="InterPro" id="IPR001678">
    <property type="entry name" value="MeTrfase_RsmB-F_NOP2_dom"/>
</dbReference>
<dbReference type="CDD" id="cd02440">
    <property type="entry name" value="AdoMet_MTases"/>
    <property type="match status" value="1"/>
</dbReference>
<dbReference type="PANTHER" id="PTHR22807:SF53">
    <property type="entry name" value="RIBOSOMAL RNA SMALL SUBUNIT METHYLTRANSFERASE B-RELATED"/>
    <property type="match status" value="1"/>
</dbReference>